<evidence type="ECO:0000256" key="1">
    <source>
        <dbReference type="SAM" id="Phobius"/>
    </source>
</evidence>
<reference evidence="2 3" key="1">
    <citation type="submission" date="2018-09" db="EMBL/GenBank/DDBJ databases">
        <title>Paenibacillus aracenensis nov. sp. isolated from a cave in southern Spain.</title>
        <authorList>
            <person name="Jurado V."/>
            <person name="Gutierrez-Patricio S."/>
            <person name="Gonzalez-Pimentel J.L."/>
            <person name="Miller A.Z."/>
            <person name="Laiz L."/>
            <person name="Saiz-Jimenez C."/>
        </authorList>
    </citation>
    <scope>NUCLEOTIDE SEQUENCE [LARGE SCALE GENOMIC DNA]</scope>
    <source>
        <strain evidence="2 3">DSM 22867</strain>
    </source>
</reference>
<evidence type="ECO:0000313" key="3">
    <source>
        <dbReference type="Proteomes" id="UP000266482"/>
    </source>
</evidence>
<accession>A0A3A1UZ80</accession>
<organism evidence="2 3">
    <name type="scientific">Paenibacillus nanensis</name>
    <dbReference type="NCBI Taxonomy" id="393251"/>
    <lineage>
        <taxon>Bacteria</taxon>
        <taxon>Bacillati</taxon>
        <taxon>Bacillota</taxon>
        <taxon>Bacilli</taxon>
        <taxon>Bacillales</taxon>
        <taxon>Paenibacillaceae</taxon>
        <taxon>Paenibacillus</taxon>
    </lineage>
</organism>
<feature type="transmembrane region" description="Helical" evidence="1">
    <location>
        <begin position="65"/>
        <end position="82"/>
    </location>
</feature>
<comment type="caution">
    <text evidence="2">The sequence shown here is derived from an EMBL/GenBank/DDBJ whole genome shotgun (WGS) entry which is preliminary data.</text>
</comment>
<dbReference type="GO" id="GO:0005886">
    <property type="term" value="C:plasma membrane"/>
    <property type="evidence" value="ECO:0007669"/>
    <property type="project" value="TreeGrafter"/>
</dbReference>
<keyword evidence="1" id="KW-0812">Transmembrane</keyword>
<evidence type="ECO:0000313" key="2">
    <source>
        <dbReference type="EMBL" id="RIX51673.1"/>
    </source>
</evidence>
<keyword evidence="1" id="KW-0472">Membrane</keyword>
<feature type="transmembrane region" description="Helical" evidence="1">
    <location>
        <begin position="88"/>
        <end position="109"/>
    </location>
</feature>
<feature type="transmembrane region" description="Helical" evidence="1">
    <location>
        <begin position="31"/>
        <end position="53"/>
    </location>
</feature>
<dbReference type="PANTHER" id="PTHR34821">
    <property type="entry name" value="INNER MEMBRANE PROTEIN YDCZ"/>
    <property type="match status" value="1"/>
</dbReference>
<dbReference type="AlphaFoldDB" id="A0A3A1UZ80"/>
<keyword evidence="1" id="KW-1133">Transmembrane helix</keyword>
<sequence>MKGWIYAVLGGGFIALQGAANSRISEGIGTWQAATLTQFTGFVTALIIALFVGGGSFKDLKQVKPLYWFGGAFAAAVIYSNVTAIQSVGLTLTVAAVLIAQLAMTFLIESRGWFGIVKQKMGLPQFIGIAMMIAGVIVLKS</sequence>
<proteinExistence type="predicted"/>
<gene>
    <name evidence="2" type="ORF">D3P08_14685</name>
</gene>
<feature type="transmembrane region" description="Helical" evidence="1">
    <location>
        <begin position="121"/>
        <end position="139"/>
    </location>
</feature>
<protein>
    <submittedName>
        <fullName evidence="2">DMT family transporter</fullName>
    </submittedName>
</protein>
<dbReference type="OrthoDB" id="9789346at2"/>
<dbReference type="Proteomes" id="UP000266482">
    <property type="component" value="Unassembled WGS sequence"/>
</dbReference>
<name>A0A3A1UZ80_9BACL</name>
<dbReference type="Pfam" id="PF04657">
    <property type="entry name" value="DMT_YdcZ"/>
    <property type="match status" value="1"/>
</dbReference>
<dbReference type="InterPro" id="IPR006750">
    <property type="entry name" value="YdcZ"/>
</dbReference>
<dbReference type="EMBL" id="QXQA01000009">
    <property type="protein sequence ID" value="RIX51673.1"/>
    <property type="molecule type" value="Genomic_DNA"/>
</dbReference>
<dbReference type="PANTHER" id="PTHR34821:SF3">
    <property type="entry name" value="MEMBRANE PROTEIN"/>
    <property type="match status" value="1"/>
</dbReference>
<keyword evidence="3" id="KW-1185">Reference proteome</keyword>
<dbReference type="RefSeq" id="WP_119600457.1">
    <property type="nucleotide sequence ID" value="NZ_QXQA01000009.1"/>
</dbReference>